<organism evidence="1 2">
    <name type="scientific">Paxillus rubicundulus Ve08.2h10</name>
    <dbReference type="NCBI Taxonomy" id="930991"/>
    <lineage>
        <taxon>Eukaryota</taxon>
        <taxon>Fungi</taxon>
        <taxon>Dikarya</taxon>
        <taxon>Basidiomycota</taxon>
        <taxon>Agaricomycotina</taxon>
        <taxon>Agaricomycetes</taxon>
        <taxon>Agaricomycetidae</taxon>
        <taxon>Boletales</taxon>
        <taxon>Paxilineae</taxon>
        <taxon>Paxillaceae</taxon>
        <taxon>Paxillus</taxon>
    </lineage>
</organism>
<protein>
    <submittedName>
        <fullName evidence="1">Uncharacterized protein</fullName>
    </submittedName>
</protein>
<dbReference type="AlphaFoldDB" id="A0A0D0DUU7"/>
<sequence length="74" mass="8278">MGRILSGFQRGYVLKSCPVEVIWQFINQSYHFLSAYQLGLSGKAADWAVHKQKQHQQVSQGAMMAIEALAVLDP</sequence>
<name>A0A0D0DUU7_9AGAM</name>
<proteinExistence type="predicted"/>
<dbReference type="Proteomes" id="UP000054538">
    <property type="component" value="Unassembled WGS sequence"/>
</dbReference>
<dbReference type="HOGENOM" id="CLU_005726_10_0_1"/>
<gene>
    <name evidence="1" type="ORF">PAXRUDRAFT_146082</name>
</gene>
<accession>A0A0D0DUU7</accession>
<reference evidence="1 2" key="1">
    <citation type="submission" date="2014-04" db="EMBL/GenBank/DDBJ databases">
        <authorList>
            <consortium name="DOE Joint Genome Institute"/>
            <person name="Kuo A."/>
            <person name="Kohler A."/>
            <person name="Jargeat P."/>
            <person name="Nagy L.G."/>
            <person name="Floudas D."/>
            <person name="Copeland A."/>
            <person name="Barry K.W."/>
            <person name="Cichocki N."/>
            <person name="Veneault-Fourrey C."/>
            <person name="LaButti K."/>
            <person name="Lindquist E.A."/>
            <person name="Lipzen A."/>
            <person name="Lundell T."/>
            <person name="Morin E."/>
            <person name="Murat C."/>
            <person name="Sun H."/>
            <person name="Tunlid A."/>
            <person name="Henrissat B."/>
            <person name="Grigoriev I.V."/>
            <person name="Hibbett D.S."/>
            <person name="Martin F."/>
            <person name="Nordberg H.P."/>
            <person name="Cantor M.N."/>
            <person name="Hua S.X."/>
        </authorList>
    </citation>
    <scope>NUCLEOTIDE SEQUENCE [LARGE SCALE GENOMIC DNA]</scope>
    <source>
        <strain evidence="1 2">Ve08.2h10</strain>
    </source>
</reference>
<dbReference type="InParanoid" id="A0A0D0DUU7"/>
<reference evidence="2" key="2">
    <citation type="submission" date="2015-01" db="EMBL/GenBank/DDBJ databases">
        <title>Evolutionary Origins and Diversification of the Mycorrhizal Mutualists.</title>
        <authorList>
            <consortium name="DOE Joint Genome Institute"/>
            <consortium name="Mycorrhizal Genomics Consortium"/>
            <person name="Kohler A."/>
            <person name="Kuo A."/>
            <person name="Nagy L.G."/>
            <person name="Floudas D."/>
            <person name="Copeland A."/>
            <person name="Barry K.W."/>
            <person name="Cichocki N."/>
            <person name="Veneault-Fourrey C."/>
            <person name="LaButti K."/>
            <person name="Lindquist E.A."/>
            <person name="Lipzen A."/>
            <person name="Lundell T."/>
            <person name="Morin E."/>
            <person name="Murat C."/>
            <person name="Riley R."/>
            <person name="Ohm R."/>
            <person name="Sun H."/>
            <person name="Tunlid A."/>
            <person name="Henrissat B."/>
            <person name="Grigoriev I.V."/>
            <person name="Hibbett D.S."/>
            <person name="Martin F."/>
        </authorList>
    </citation>
    <scope>NUCLEOTIDE SEQUENCE [LARGE SCALE GENOMIC DNA]</scope>
    <source>
        <strain evidence="2">Ve08.2h10</strain>
    </source>
</reference>
<evidence type="ECO:0000313" key="1">
    <source>
        <dbReference type="EMBL" id="KIK92976.1"/>
    </source>
</evidence>
<evidence type="ECO:0000313" key="2">
    <source>
        <dbReference type="Proteomes" id="UP000054538"/>
    </source>
</evidence>
<keyword evidence="2" id="KW-1185">Reference proteome</keyword>
<dbReference type="OrthoDB" id="10044727at2759"/>
<dbReference type="EMBL" id="KN825224">
    <property type="protein sequence ID" value="KIK92976.1"/>
    <property type="molecule type" value="Genomic_DNA"/>
</dbReference>